<dbReference type="VEuPathDB" id="FungiDB:RhiirFUN_002989"/>
<protein>
    <submittedName>
        <fullName evidence="1">Uncharacterized protein</fullName>
    </submittedName>
</protein>
<reference evidence="1 2" key="2">
    <citation type="submission" date="2017-09" db="EMBL/GenBank/DDBJ databases">
        <title>Extensive intraspecific genome diversity in a model arbuscular mycorrhizal fungus.</title>
        <authorList>
            <person name="Chen E.C."/>
            <person name="Morin E."/>
            <person name="Beaudet D."/>
            <person name="Noel J."/>
            <person name="Ndikumana S."/>
            <person name="Charron P."/>
            <person name="St-Onge C."/>
            <person name="Giorgi J."/>
            <person name="Grigoriev I.V."/>
            <person name="Roux C."/>
            <person name="Martin F.M."/>
            <person name="Corradi N."/>
        </authorList>
    </citation>
    <scope>NUCLEOTIDE SEQUENCE [LARGE SCALE GENOMIC DNA]</scope>
    <source>
        <strain evidence="1 2">A5</strain>
    </source>
</reference>
<gene>
    <name evidence="1" type="ORF">RhiirA5_442372</name>
</gene>
<dbReference type="Proteomes" id="UP000232722">
    <property type="component" value="Unassembled WGS sequence"/>
</dbReference>
<proteinExistence type="predicted"/>
<evidence type="ECO:0000313" key="2">
    <source>
        <dbReference type="Proteomes" id="UP000232722"/>
    </source>
</evidence>
<accession>A0A2N0NET8</accession>
<dbReference type="AlphaFoldDB" id="A0A2N0NET8"/>
<name>A0A2N0NET8_9GLOM</name>
<organism evidence="1 2">
    <name type="scientific">Rhizophagus irregularis</name>
    <dbReference type="NCBI Taxonomy" id="588596"/>
    <lineage>
        <taxon>Eukaryota</taxon>
        <taxon>Fungi</taxon>
        <taxon>Fungi incertae sedis</taxon>
        <taxon>Mucoromycota</taxon>
        <taxon>Glomeromycotina</taxon>
        <taxon>Glomeromycetes</taxon>
        <taxon>Glomerales</taxon>
        <taxon>Glomeraceae</taxon>
        <taxon>Rhizophagus</taxon>
    </lineage>
</organism>
<evidence type="ECO:0000313" key="1">
    <source>
        <dbReference type="EMBL" id="PKB93092.1"/>
    </source>
</evidence>
<reference evidence="1 2" key="1">
    <citation type="submission" date="2016-04" db="EMBL/GenBank/DDBJ databases">
        <title>Genome analyses suggest a sexual origin of heterokaryosis in a supposedly ancient asexual fungus.</title>
        <authorList>
            <person name="Ropars J."/>
            <person name="Sedzielewska K."/>
            <person name="Noel J."/>
            <person name="Charron P."/>
            <person name="Farinelli L."/>
            <person name="Marton T."/>
            <person name="Kruger M."/>
            <person name="Pelin A."/>
            <person name="Brachmann A."/>
            <person name="Corradi N."/>
        </authorList>
    </citation>
    <scope>NUCLEOTIDE SEQUENCE [LARGE SCALE GENOMIC DNA]</scope>
    <source>
        <strain evidence="1 2">A5</strain>
    </source>
</reference>
<comment type="caution">
    <text evidence="1">The sequence shown here is derived from an EMBL/GenBank/DDBJ whole genome shotgun (WGS) entry which is preliminary data.</text>
</comment>
<dbReference type="EMBL" id="LLXJ01008983">
    <property type="protein sequence ID" value="PKB93092.1"/>
    <property type="molecule type" value="Genomic_DNA"/>
</dbReference>
<dbReference type="VEuPathDB" id="FungiDB:RhiirA1_443394"/>
<dbReference type="VEuPathDB" id="FungiDB:FUN_020586"/>
<sequence>MYDQNQLHTSNLKQTKKYTESIIHRRHCLFCNRNKIFFSRSANCEEHSYVVIGKNIQVPCIGQKKCGALQEYHLLVTLTKSSEYARYICMDCYEKKGGHIYQRVGKGVQKDPNCDNKSHYQNDTKEALEAIRYWILDVTTSEKLIWQEKILAALVPVLSIVSQEKTIVQNNKIEIPFLFMILIILTLAKFNYNSSNKLNSKNLTPKHFFEFGEALANSIILAKNKLKIHKKTLESPISIEEYRTIFPSCLVQFYDGLLKTLYKAKKEIIDQQKKHREQQLKPINYEKITKQVTFFASIILNIAFKGWKIWLPRTMA</sequence>
<feature type="non-terminal residue" evidence="1">
    <location>
        <position position="316"/>
    </location>
</feature>